<evidence type="ECO:0000313" key="3">
    <source>
        <dbReference type="Proteomes" id="UP000015105"/>
    </source>
</evidence>
<dbReference type="Gramene" id="AET2Gv21296200.12">
    <property type="protein sequence ID" value="AET2Gv21296200.12"/>
    <property type="gene ID" value="AET2Gv21296200"/>
</dbReference>
<reference evidence="3" key="1">
    <citation type="journal article" date="2014" name="Science">
        <title>Ancient hybridizations among the ancestral genomes of bread wheat.</title>
        <authorList>
            <consortium name="International Wheat Genome Sequencing Consortium,"/>
            <person name="Marcussen T."/>
            <person name="Sandve S.R."/>
            <person name="Heier L."/>
            <person name="Spannagl M."/>
            <person name="Pfeifer M."/>
            <person name="Jakobsen K.S."/>
            <person name="Wulff B.B."/>
            <person name="Steuernagel B."/>
            <person name="Mayer K.F."/>
            <person name="Olsen O.A."/>
        </authorList>
    </citation>
    <scope>NUCLEOTIDE SEQUENCE [LARGE SCALE GENOMIC DNA]</scope>
    <source>
        <strain evidence="3">cv. AL8/78</strain>
    </source>
</reference>
<protein>
    <submittedName>
        <fullName evidence="2">Uncharacterized protein</fullName>
    </submittedName>
</protein>
<sequence>GEARGGVRRPTVEEGEAGRRPGSGLDVHDRRMSGRGRFQWHFLCSLQMK</sequence>
<reference evidence="2" key="5">
    <citation type="journal article" date="2021" name="G3 (Bethesda)">
        <title>Aegilops tauschii genome assembly Aet v5.0 features greater sequence contiguity and improved annotation.</title>
        <authorList>
            <person name="Wang L."/>
            <person name="Zhu T."/>
            <person name="Rodriguez J.C."/>
            <person name="Deal K.R."/>
            <person name="Dubcovsky J."/>
            <person name="McGuire P.E."/>
            <person name="Lux T."/>
            <person name="Spannagl M."/>
            <person name="Mayer K.F.X."/>
            <person name="Baldrich P."/>
            <person name="Meyers B.C."/>
            <person name="Huo N."/>
            <person name="Gu Y.Q."/>
            <person name="Zhou H."/>
            <person name="Devos K.M."/>
            <person name="Bennetzen J.L."/>
            <person name="Unver T."/>
            <person name="Budak H."/>
            <person name="Gulick P.J."/>
            <person name="Galiba G."/>
            <person name="Kalapos B."/>
            <person name="Nelson D.R."/>
            <person name="Li P."/>
            <person name="You F.M."/>
            <person name="Luo M.C."/>
            <person name="Dvorak J."/>
        </authorList>
    </citation>
    <scope>NUCLEOTIDE SEQUENCE [LARGE SCALE GENOMIC DNA]</scope>
    <source>
        <strain evidence="2">cv. AL8/78</strain>
    </source>
</reference>
<dbReference type="AlphaFoldDB" id="A0A453DLD6"/>
<accession>A0A453DLD6</accession>
<feature type="region of interest" description="Disordered" evidence="1">
    <location>
        <begin position="1"/>
        <end position="31"/>
    </location>
</feature>
<dbReference type="EnsemblPlants" id="AET2Gv21296200.12">
    <property type="protein sequence ID" value="AET2Gv21296200.12"/>
    <property type="gene ID" value="AET2Gv21296200"/>
</dbReference>
<reference evidence="2" key="3">
    <citation type="journal article" date="2017" name="Nature">
        <title>Genome sequence of the progenitor of the wheat D genome Aegilops tauschii.</title>
        <authorList>
            <person name="Luo M.C."/>
            <person name="Gu Y.Q."/>
            <person name="Puiu D."/>
            <person name="Wang H."/>
            <person name="Twardziok S.O."/>
            <person name="Deal K.R."/>
            <person name="Huo N."/>
            <person name="Zhu T."/>
            <person name="Wang L."/>
            <person name="Wang Y."/>
            <person name="McGuire P.E."/>
            <person name="Liu S."/>
            <person name="Long H."/>
            <person name="Ramasamy R.K."/>
            <person name="Rodriguez J.C."/>
            <person name="Van S.L."/>
            <person name="Yuan L."/>
            <person name="Wang Z."/>
            <person name="Xia Z."/>
            <person name="Xiao L."/>
            <person name="Anderson O.D."/>
            <person name="Ouyang S."/>
            <person name="Liang Y."/>
            <person name="Zimin A.V."/>
            <person name="Pertea G."/>
            <person name="Qi P."/>
            <person name="Bennetzen J.L."/>
            <person name="Dai X."/>
            <person name="Dawson M.W."/>
            <person name="Muller H.G."/>
            <person name="Kugler K."/>
            <person name="Rivarola-Duarte L."/>
            <person name="Spannagl M."/>
            <person name="Mayer K.F.X."/>
            <person name="Lu F.H."/>
            <person name="Bevan M.W."/>
            <person name="Leroy P."/>
            <person name="Li P."/>
            <person name="You F.M."/>
            <person name="Sun Q."/>
            <person name="Liu Z."/>
            <person name="Lyons E."/>
            <person name="Wicker T."/>
            <person name="Salzberg S.L."/>
            <person name="Devos K.M."/>
            <person name="Dvorak J."/>
        </authorList>
    </citation>
    <scope>NUCLEOTIDE SEQUENCE [LARGE SCALE GENOMIC DNA]</scope>
    <source>
        <strain evidence="2">cv. AL8/78</strain>
    </source>
</reference>
<evidence type="ECO:0000256" key="1">
    <source>
        <dbReference type="SAM" id="MobiDB-lite"/>
    </source>
</evidence>
<name>A0A453DLD6_AEGTS</name>
<reference evidence="2" key="4">
    <citation type="submission" date="2019-03" db="UniProtKB">
        <authorList>
            <consortium name="EnsemblPlants"/>
        </authorList>
    </citation>
    <scope>IDENTIFICATION</scope>
</reference>
<organism evidence="2 3">
    <name type="scientific">Aegilops tauschii subsp. strangulata</name>
    <name type="common">Goatgrass</name>
    <dbReference type="NCBI Taxonomy" id="200361"/>
    <lineage>
        <taxon>Eukaryota</taxon>
        <taxon>Viridiplantae</taxon>
        <taxon>Streptophyta</taxon>
        <taxon>Embryophyta</taxon>
        <taxon>Tracheophyta</taxon>
        <taxon>Spermatophyta</taxon>
        <taxon>Magnoliopsida</taxon>
        <taxon>Liliopsida</taxon>
        <taxon>Poales</taxon>
        <taxon>Poaceae</taxon>
        <taxon>BOP clade</taxon>
        <taxon>Pooideae</taxon>
        <taxon>Triticodae</taxon>
        <taxon>Triticeae</taxon>
        <taxon>Triticinae</taxon>
        <taxon>Aegilops</taxon>
    </lineage>
</organism>
<reference evidence="3" key="2">
    <citation type="journal article" date="2017" name="Nat. Plants">
        <title>The Aegilops tauschii genome reveals multiple impacts of transposons.</title>
        <authorList>
            <person name="Zhao G."/>
            <person name="Zou C."/>
            <person name="Li K."/>
            <person name="Wang K."/>
            <person name="Li T."/>
            <person name="Gao L."/>
            <person name="Zhang X."/>
            <person name="Wang H."/>
            <person name="Yang Z."/>
            <person name="Liu X."/>
            <person name="Jiang W."/>
            <person name="Mao L."/>
            <person name="Kong X."/>
            <person name="Jiao Y."/>
            <person name="Jia J."/>
        </authorList>
    </citation>
    <scope>NUCLEOTIDE SEQUENCE [LARGE SCALE GENOMIC DNA]</scope>
    <source>
        <strain evidence="3">cv. AL8/78</strain>
    </source>
</reference>
<feature type="compositionally biased region" description="Basic and acidic residues" evidence="1">
    <location>
        <begin position="1"/>
        <end position="19"/>
    </location>
</feature>
<evidence type="ECO:0000313" key="2">
    <source>
        <dbReference type="EnsemblPlants" id="AET2Gv21296200.12"/>
    </source>
</evidence>
<proteinExistence type="predicted"/>
<dbReference type="Proteomes" id="UP000015105">
    <property type="component" value="Chromosome 2D"/>
</dbReference>
<keyword evidence="3" id="KW-1185">Reference proteome</keyword>